<evidence type="ECO:0000256" key="1">
    <source>
        <dbReference type="SAM" id="Phobius"/>
    </source>
</evidence>
<name>A0A0J9BWE0_9FIRM</name>
<comment type="caution">
    <text evidence="2">The sequence shown here is derived from an EMBL/GenBank/DDBJ whole genome shotgun (WGS) entry which is preliminary data.</text>
</comment>
<feature type="transmembrane region" description="Helical" evidence="1">
    <location>
        <begin position="158"/>
        <end position="178"/>
    </location>
</feature>
<accession>A0A0J9BWE0</accession>
<gene>
    <name evidence="2" type="ORF">HMPREF9470_03791</name>
</gene>
<dbReference type="GeneID" id="93162692"/>
<evidence type="ECO:0000313" key="2">
    <source>
        <dbReference type="EMBL" id="KMW17138.1"/>
    </source>
</evidence>
<dbReference type="InterPro" id="IPR021359">
    <property type="entry name" value="DUF2812"/>
</dbReference>
<dbReference type="EMBL" id="ADLK01000028">
    <property type="protein sequence ID" value="KMW17138.1"/>
    <property type="molecule type" value="Genomic_DNA"/>
</dbReference>
<dbReference type="Proteomes" id="UP000037392">
    <property type="component" value="Unassembled WGS sequence"/>
</dbReference>
<keyword evidence="1" id="KW-0812">Transmembrane</keyword>
<reference evidence="2 3" key="1">
    <citation type="submission" date="2011-04" db="EMBL/GenBank/DDBJ databases">
        <title>The Genome Sequence of Clostridium citroniae WAL-19142.</title>
        <authorList>
            <consortium name="The Broad Institute Genome Sequencing Platform"/>
            <person name="Earl A."/>
            <person name="Ward D."/>
            <person name="Feldgarden M."/>
            <person name="Gevers D."/>
            <person name="Warren Y.A."/>
            <person name="Tyrrell K.L."/>
            <person name="Citron D.M."/>
            <person name="Goldstein E.J."/>
            <person name="Daigneault M."/>
            <person name="Allen-Vercoe E."/>
            <person name="Young S.K."/>
            <person name="Zeng Q."/>
            <person name="Gargeya S."/>
            <person name="Fitzgerald M."/>
            <person name="Haas B."/>
            <person name="Abouelleil A."/>
            <person name="Alvarado L."/>
            <person name="Arachchi H.M."/>
            <person name="Berlin A."/>
            <person name="Brown A."/>
            <person name="Chapman S.B."/>
            <person name="Chen Z."/>
            <person name="Dunbar C."/>
            <person name="Freedman E."/>
            <person name="Gearin G."/>
            <person name="Gellesch M."/>
            <person name="Goldberg J."/>
            <person name="Griggs A."/>
            <person name="Gujja S."/>
            <person name="Heilman E.R."/>
            <person name="Heiman D."/>
            <person name="Howarth C."/>
            <person name="Larson L."/>
            <person name="Lui A."/>
            <person name="MacDonald P.J."/>
            <person name="Mehta T."/>
            <person name="Montmayeur A."/>
            <person name="Murphy C."/>
            <person name="Neiman D."/>
            <person name="Pearson M."/>
            <person name="Priest M."/>
            <person name="Roberts A."/>
            <person name="Saif S."/>
            <person name="Shea T."/>
            <person name="Shenoy N."/>
            <person name="Sisk P."/>
            <person name="Stolte C."/>
            <person name="Sykes S."/>
            <person name="White J."/>
            <person name="Yandava C."/>
            <person name="Wortman J."/>
            <person name="Nusbaum C."/>
            <person name="Birren B."/>
        </authorList>
    </citation>
    <scope>NUCLEOTIDE SEQUENCE [LARGE SCALE GENOMIC DNA]</scope>
    <source>
        <strain evidence="2 3">WAL-19142</strain>
    </source>
</reference>
<dbReference type="Pfam" id="PF11193">
    <property type="entry name" value="DUF2812"/>
    <property type="match status" value="1"/>
</dbReference>
<dbReference type="PATRIC" id="fig|742734.4.peg.4062"/>
<keyword evidence="1" id="KW-1133">Transmembrane helix</keyword>
<dbReference type="AlphaFoldDB" id="A0A0J9BWE0"/>
<organism evidence="2 3">
    <name type="scientific">[Clostridium] citroniae WAL-19142</name>
    <dbReference type="NCBI Taxonomy" id="742734"/>
    <lineage>
        <taxon>Bacteria</taxon>
        <taxon>Bacillati</taxon>
        <taxon>Bacillota</taxon>
        <taxon>Clostridia</taxon>
        <taxon>Lachnospirales</taxon>
        <taxon>Lachnospiraceae</taxon>
        <taxon>Enterocloster</taxon>
    </lineage>
</organism>
<proteinExistence type="predicted"/>
<evidence type="ECO:0008006" key="4">
    <source>
        <dbReference type="Google" id="ProtNLM"/>
    </source>
</evidence>
<feature type="transmembrane region" description="Helical" evidence="1">
    <location>
        <begin position="117"/>
        <end position="138"/>
    </location>
</feature>
<keyword evidence="1" id="KW-0472">Membrane</keyword>
<protein>
    <recommendedName>
        <fullName evidence="4">DUF2812 domain-containing protein</fullName>
    </recommendedName>
</protein>
<dbReference type="OrthoDB" id="8230517at2"/>
<sequence>MEKKYAFHPKDYEIGETEQFYTDMAAKGWRLTKRGAILSRFSPDSNCAMLYRVDTASPKELEKRKAGFKEQGWEYVTGHGCIHIFCVPKSRGVTALYPQQRKQADTLKPLRKQYVSALLQPLICVFFLILLWNVSYAVVGQGHFHMEFYRIWVEETALSAGFASFLLWSVYSNIRGIWHIGRLRRYMERGISPDHPSVPAHPILRFTDRTLILCTVMLGGLALFQRIGRLTYDMPSQSDGPYILLSDMGVTGQRNQSFVTNRSSQVVYDQSLLAEHWDTFETVEADGKELWMYQDVYHLKYGGMAIPLMNSLMMDATFAKLPADFIAQDIPGLDYAWTGQRLECIAVSGDMVYYVTYPFHDHGEMISALNAIAVKCSYLPRPMEGS</sequence>
<evidence type="ECO:0000313" key="3">
    <source>
        <dbReference type="Proteomes" id="UP000037392"/>
    </source>
</evidence>
<dbReference type="RefSeq" id="WP_048930494.1">
    <property type="nucleotide sequence ID" value="NZ_KQ235880.1"/>
</dbReference>